<dbReference type="AlphaFoldDB" id="K7LNM8"/>
<dbReference type="eggNOG" id="KOG1530">
    <property type="taxonomic scope" value="Eukaryota"/>
</dbReference>
<keyword evidence="5" id="KW-1185">Reference proteome</keyword>
<keyword evidence="1" id="KW-0812">Transmembrane</keyword>
<dbReference type="PROSITE" id="PS50206">
    <property type="entry name" value="RHODANESE_3"/>
    <property type="match status" value="1"/>
</dbReference>
<keyword evidence="1" id="KW-0472">Membrane</keyword>
<organism evidence="3">
    <name type="scientific">Glycine max</name>
    <name type="common">Soybean</name>
    <name type="synonym">Glycine hispida</name>
    <dbReference type="NCBI Taxonomy" id="3847"/>
    <lineage>
        <taxon>Eukaryota</taxon>
        <taxon>Viridiplantae</taxon>
        <taxon>Streptophyta</taxon>
        <taxon>Embryophyta</taxon>
        <taxon>Tracheophyta</taxon>
        <taxon>Spermatophyta</taxon>
        <taxon>Magnoliopsida</taxon>
        <taxon>eudicotyledons</taxon>
        <taxon>Gunneridae</taxon>
        <taxon>Pentapetalae</taxon>
        <taxon>rosids</taxon>
        <taxon>fabids</taxon>
        <taxon>Fabales</taxon>
        <taxon>Fabaceae</taxon>
        <taxon>Papilionoideae</taxon>
        <taxon>50 kb inversion clade</taxon>
        <taxon>NPAAA clade</taxon>
        <taxon>indigoferoid/millettioid clade</taxon>
        <taxon>Phaseoleae</taxon>
        <taxon>Glycine</taxon>
        <taxon>Glycine subgen. Soja</taxon>
    </lineage>
</organism>
<dbReference type="SUPFAM" id="SSF52821">
    <property type="entry name" value="Rhodanese/Cell cycle control phosphatase"/>
    <property type="match status" value="1"/>
</dbReference>
<name>K7LNM8_SOYBN</name>
<dbReference type="InterPro" id="IPR036873">
    <property type="entry name" value="Rhodanese-like_dom_sf"/>
</dbReference>
<dbReference type="HOGENOM" id="CLU_089574_3_0_1"/>
<dbReference type="InterPro" id="IPR052367">
    <property type="entry name" value="Thiosulfate_ST/Rhodanese-like"/>
</dbReference>
<dbReference type="Gene3D" id="3.40.250.10">
    <property type="entry name" value="Rhodanese-like domain"/>
    <property type="match status" value="1"/>
</dbReference>
<dbReference type="PaxDb" id="3847-GLYMA11G08730.2"/>
<feature type="domain" description="Rhodanese" evidence="2">
    <location>
        <begin position="123"/>
        <end position="223"/>
    </location>
</feature>
<evidence type="ECO:0000259" key="2">
    <source>
        <dbReference type="PROSITE" id="PS50206"/>
    </source>
</evidence>
<gene>
    <name evidence="3" type="ORF">GLYMA_11G082300</name>
</gene>
<dbReference type="SMR" id="K7LNM8"/>
<feature type="transmembrane region" description="Helical" evidence="1">
    <location>
        <begin position="35"/>
        <end position="60"/>
    </location>
</feature>
<reference evidence="4" key="2">
    <citation type="submission" date="2018-02" db="UniProtKB">
        <authorList>
            <consortium name="EnsemblPlants"/>
        </authorList>
    </citation>
    <scope>IDENTIFICATION</scope>
    <source>
        <strain evidence="4">Williams 82</strain>
    </source>
</reference>
<dbReference type="EnsemblPlants" id="KRH28873">
    <property type="protein sequence ID" value="KRH28873"/>
    <property type="gene ID" value="GLYMA_11G082300"/>
</dbReference>
<protein>
    <recommendedName>
        <fullName evidence="2">Rhodanese domain-containing protein</fullName>
    </recommendedName>
</protein>
<reference evidence="3" key="3">
    <citation type="submission" date="2018-07" db="EMBL/GenBank/DDBJ databases">
        <title>WGS assembly of Glycine max.</title>
        <authorList>
            <person name="Schmutz J."/>
            <person name="Cannon S."/>
            <person name="Schlueter J."/>
            <person name="Ma J."/>
            <person name="Mitros T."/>
            <person name="Nelson W."/>
            <person name="Hyten D."/>
            <person name="Song Q."/>
            <person name="Thelen J."/>
            <person name="Cheng J."/>
            <person name="Xu D."/>
            <person name="Hellsten U."/>
            <person name="May G."/>
            <person name="Yu Y."/>
            <person name="Sakurai T."/>
            <person name="Umezawa T."/>
            <person name="Bhattacharyya M."/>
            <person name="Sandhu D."/>
            <person name="Valliyodan B."/>
            <person name="Lindquist E."/>
            <person name="Peto M."/>
            <person name="Grant D."/>
            <person name="Shu S."/>
            <person name="Goodstein D."/>
            <person name="Barry K."/>
            <person name="Futrell-Griggs M."/>
            <person name="Abernathy B."/>
            <person name="Du J."/>
            <person name="Tian Z."/>
            <person name="Zhu L."/>
            <person name="Gill N."/>
            <person name="Joshi T."/>
            <person name="Libault M."/>
            <person name="Sethuraman A."/>
            <person name="Zhang X."/>
            <person name="Shinozaki K."/>
            <person name="Nguyen H."/>
            <person name="Wing R."/>
            <person name="Cregan P."/>
            <person name="Specht J."/>
            <person name="Grimwood J."/>
            <person name="Rokhsar D."/>
            <person name="Stacey G."/>
            <person name="Shoemaker R."/>
            <person name="Jackson S."/>
        </authorList>
    </citation>
    <scope>NUCLEOTIDE SEQUENCE</scope>
    <source>
        <tissue evidence="3">Callus</tissue>
    </source>
</reference>
<dbReference type="STRING" id="3847.K7LNM8"/>
<dbReference type="Proteomes" id="UP000008827">
    <property type="component" value="Chromosome 11"/>
</dbReference>
<dbReference type="Gramene" id="KRH28873">
    <property type="protein sequence ID" value="KRH28873"/>
    <property type="gene ID" value="GLYMA_11G082300"/>
</dbReference>
<dbReference type="EMBL" id="CM000844">
    <property type="protein sequence ID" value="KRH28873.1"/>
    <property type="molecule type" value="Genomic_DNA"/>
</dbReference>
<dbReference type="SMART" id="SM00450">
    <property type="entry name" value="RHOD"/>
    <property type="match status" value="1"/>
</dbReference>
<dbReference type="CDD" id="cd00158">
    <property type="entry name" value="RHOD"/>
    <property type="match status" value="1"/>
</dbReference>
<dbReference type="PANTHER" id="PTHR45431">
    <property type="entry name" value="RHODANESE-LIKE DOMAIN-CONTAINING PROTEIN 15, CHLOROPLASTIC"/>
    <property type="match status" value="1"/>
</dbReference>
<dbReference type="InterPro" id="IPR001763">
    <property type="entry name" value="Rhodanese-like_dom"/>
</dbReference>
<dbReference type="FunCoup" id="K7LNM8">
    <property type="interactions" value="378"/>
</dbReference>
<proteinExistence type="predicted"/>
<keyword evidence="1" id="KW-1133">Transmembrane helix</keyword>
<evidence type="ECO:0000313" key="3">
    <source>
        <dbReference type="EMBL" id="KRH28873.1"/>
    </source>
</evidence>
<accession>K7LNM8</accession>
<evidence type="ECO:0000313" key="4">
    <source>
        <dbReference type="EnsemblPlants" id="KRH28873"/>
    </source>
</evidence>
<evidence type="ECO:0000256" key="1">
    <source>
        <dbReference type="SAM" id="Phobius"/>
    </source>
</evidence>
<dbReference type="PANTHER" id="PTHR45431:SF3">
    <property type="entry name" value="RHODANESE-LIKE DOMAIN-CONTAINING PROTEIN 15, CHLOROPLASTIC"/>
    <property type="match status" value="1"/>
</dbReference>
<evidence type="ECO:0000313" key="5">
    <source>
        <dbReference type="Proteomes" id="UP000008827"/>
    </source>
</evidence>
<dbReference type="Pfam" id="PF00581">
    <property type="entry name" value="Rhodanese"/>
    <property type="match status" value="1"/>
</dbReference>
<sequence>MKAMTATTTFDVSAACFRAPPSCSPNPCHTRSTNFTIFFYTNSTMLFLSLSLSLFLFFFIKLCSVHTCSFSVINSLNPHKGRRISVAVPPKFPSFRREAALQGNLEAVRVPTSVPVRVAYELLLAGHRYLDVRTPEEFNAGHAPGAINIPYMFRVGSGMTKNSNFIREVSSNFRKEDEIIVGCELGKRSMMAASDLLAAGFTGLTDMAGGYAAWTQNGLPTEL</sequence>
<dbReference type="InParanoid" id="K7LNM8"/>
<reference evidence="3 4" key="1">
    <citation type="journal article" date="2010" name="Nature">
        <title>Genome sequence of the palaeopolyploid soybean.</title>
        <authorList>
            <person name="Schmutz J."/>
            <person name="Cannon S.B."/>
            <person name="Schlueter J."/>
            <person name="Ma J."/>
            <person name="Mitros T."/>
            <person name="Nelson W."/>
            <person name="Hyten D.L."/>
            <person name="Song Q."/>
            <person name="Thelen J.J."/>
            <person name="Cheng J."/>
            <person name="Xu D."/>
            <person name="Hellsten U."/>
            <person name="May G.D."/>
            <person name="Yu Y."/>
            <person name="Sakurai T."/>
            <person name="Umezawa T."/>
            <person name="Bhattacharyya M.K."/>
            <person name="Sandhu D."/>
            <person name="Valliyodan B."/>
            <person name="Lindquist E."/>
            <person name="Peto M."/>
            <person name="Grant D."/>
            <person name="Shu S."/>
            <person name="Goodstein D."/>
            <person name="Barry K."/>
            <person name="Futrell-Griggs M."/>
            <person name="Abernathy B."/>
            <person name="Du J."/>
            <person name="Tian Z."/>
            <person name="Zhu L."/>
            <person name="Gill N."/>
            <person name="Joshi T."/>
            <person name="Libault M."/>
            <person name="Sethuraman A."/>
            <person name="Zhang X.-C."/>
            <person name="Shinozaki K."/>
            <person name="Nguyen H.T."/>
            <person name="Wing R.A."/>
            <person name="Cregan P."/>
            <person name="Specht J."/>
            <person name="Grimwood J."/>
            <person name="Rokhsar D."/>
            <person name="Stacey G."/>
            <person name="Shoemaker R.C."/>
            <person name="Jackson S.A."/>
        </authorList>
    </citation>
    <scope>NUCLEOTIDE SEQUENCE</scope>
    <source>
        <strain evidence="4">cv. Williams 82</strain>
        <tissue evidence="3">Callus</tissue>
    </source>
</reference>